<evidence type="ECO:0000313" key="1">
    <source>
        <dbReference type="EMBL" id="CAB4152801.1"/>
    </source>
</evidence>
<proteinExistence type="predicted"/>
<name>A0A6J5N466_9CAUD</name>
<reference evidence="1" key="1">
    <citation type="submission" date="2020-04" db="EMBL/GenBank/DDBJ databases">
        <authorList>
            <person name="Chiriac C."/>
            <person name="Salcher M."/>
            <person name="Ghai R."/>
            <person name="Kavagutti S V."/>
        </authorList>
    </citation>
    <scope>NUCLEOTIDE SEQUENCE</scope>
</reference>
<accession>A0A6J5N466</accession>
<gene>
    <name evidence="1" type="ORF">UFOVP602_25</name>
</gene>
<sequence>MITLYITLADKDGTPDRLFPVVLATFVDAEKYVQRTIRAFSRRNLSIRRDTFDDEGIIDIVERGVKK</sequence>
<dbReference type="EMBL" id="LR796591">
    <property type="protein sequence ID" value="CAB4152801.1"/>
    <property type="molecule type" value="Genomic_DNA"/>
</dbReference>
<protein>
    <submittedName>
        <fullName evidence="1">Uncharacterized protein</fullName>
    </submittedName>
</protein>
<organism evidence="1">
    <name type="scientific">uncultured Caudovirales phage</name>
    <dbReference type="NCBI Taxonomy" id="2100421"/>
    <lineage>
        <taxon>Viruses</taxon>
        <taxon>Duplodnaviria</taxon>
        <taxon>Heunggongvirae</taxon>
        <taxon>Uroviricota</taxon>
        <taxon>Caudoviricetes</taxon>
        <taxon>Peduoviridae</taxon>
        <taxon>Maltschvirus</taxon>
        <taxon>Maltschvirus maltsch</taxon>
    </lineage>
</organism>